<dbReference type="InterPro" id="IPR001029">
    <property type="entry name" value="Flagellin_N"/>
</dbReference>
<reference evidence="9 10" key="1">
    <citation type="submission" date="2019-09" db="EMBL/GenBank/DDBJ databases">
        <authorList>
            <person name="Chandra G."/>
            <person name="Truman W A."/>
        </authorList>
    </citation>
    <scope>NUCLEOTIDE SEQUENCE [LARGE SCALE GENOMIC DNA]</scope>
    <source>
        <strain evidence="9">PS631</strain>
    </source>
</reference>
<dbReference type="GO" id="GO:0005198">
    <property type="term" value="F:structural molecule activity"/>
    <property type="evidence" value="ECO:0007669"/>
    <property type="project" value="InterPro"/>
</dbReference>
<sequence length="532" mass="56107">MRISTSQFYNTTSANYQRNLANTVKSQQEASDNLRIRTAADDPVGAARLLQLEQQQNMLKQYSGNITNVRNALGTSESTLNAIGNILQRVNELAISSGNAGFTDSDRKANADELGSLEEQLFSLMNSKDENGKYLFSGSKGDTQPYVKNADGTYSYKGDQTSLQLQVGDMLSLAANETGYDAFEQALNTSRTEAKLTSPAAADSRINMSNGQVAGSSVFNDRFRSGEPYTIEFTSSTQFKITAANGDDVTNEASQGGKFDPKGTNTSINFRGVDLRLDISFKPGDEADYDAALQGHSFTLGAKPDSISGTRSAGNGPSGSQVTGASISDEALYKAAFPGGGAILKISETDPTQFDLYAAPLSADSRPVSSGTLSGSGTAADPYTATAAGVTFTLSTAPDAGDSFSVKADTHQTQNVLDTLSQLRTALRTPVDSDPVAKQNFKASLDAAIGNIGSAINQVSSSVSAIGGRGQALDVQAETNEALSTENSKTQTSIRESDPAEVMLRLQRQTNMLQASLQAFAKVAGLSLVNYI</sequence>
<keyword evidence="5" id="KW-0975">Bacterial flagellum</keyword>
<comment type="subcellular location">
    <subcellularLocation>
        <location evidence="1">Bacterial flagellum</location>
    </subcellularLocation>
    <subcellularLocation>
        <location evidence="2">Secreted</location>
    </subcellularLocation>
</comment>
<evidence type="ECO:0000256" key="2">
    <source>
        <dbReference type="ARBA" id="ARBA00004613"/>
    </source>
</evidence>
<evidence type="ECO:0000256" key="4">
    <source>
        <dbReference type="ARBA" id="ARBA00022525"/>
    </source>
</evidence>
<proteinExistence type="inferred from homology"/>
<evidence type="ECO:0000256" key="5">
    <source>
        <dbReference type="ARBA" id="ARBA00023143"/>
    </source>
</evidence>
<dbReference type="RefSeq" id="WP_150569788.1">
    <property type="nucleotide sequence ID" value="NZ_CABVHF010000002.1"/>
</dbReference>
<dbReference type="Gene3D" id="1.20.1330.10">
    <property type="entry name" value="f41 fragment of flagellin, N-terminal domain"/>
    <property type="match status" value="2"/>
</dbReference>
<protein>
    <recommendedName>
        <fullName evidence="11">Flagellar hook-associated protein 3</fullName>
    </recommendedName>
</protein>
<dbReference type="OrthoDB" id="9768249at2"/>
<dbReference type="EMBL" id="CABVHF010000002">
    <property type="protein sequence ID" value="VVM63946.1"/>
    <property type="molecule type" value="Genomic_DNA"/>
</dbReference>
<evidence type="ECO:0000256" key="6">
    <source>
        <dbReference type="SAM" id="MobiDB-lite"/>
    </source>
</evidence>
<evidence type="ECO:0000256" key="1">
    <source>
        <dbReference type="ARBA" id="ARBA00004365"/>
    </source>
</evidence>
<dbReference type="SUPFAM" id="SSF64518">
    <property type="entry name" value="Phase 1 flagellin"/>
    <property type="match status" value="1"/>
</dbReference>
<dbReference type="AlphaFoldDB" id="A0A5E6R6T0"/>
<evidence type="ECO:0000313" key="10">
    <source>
        <dbReference type="Proteomes" id="UP000399692"/>
    </source>
</evidence>
<evidence type="ECO:0000259" key="8">
    <source>
        <dbReference type="Pfam" id="PF00700"/>
    </source>
</evidence>
<dbReference type="PRINTS" id="PR00207">
    <property type="entry name" value="FLAGELLIN"/>
</dbReference>
<accession>A0A5E6R6T0</accession>
<evidence type="ECO:0008006" key="11">
    <source>
        <dbReference type="Google" id="ProtNLM"/>
    </source>
</evidence>
<dbReference type="GO" id="GO:0009424">
    <property type="term" value="C:bacterial-type flagellum hook"/>
    <property type="evidence" value="ECO:0007669"/>
    <property type="project" value="InterPro"/>
</dbReference>
<evidence type="ECO:0000256" key="3">
    <source>
        <dbReference type="ARBA" id="ARBA00005709"/>
    </source>
</evidence>
<feature type="domain" description="Flagellin N-terminal" evidence="7">
    <location>
        <begin position="3"/>
        <end position="140"/>
    </location>
</feature>
<organism evidence="9 10">
    <name type="scientific">Pseudomonas fluorescens</name>
    <dbReference type="NCBI Taxonomy" id="294"/>
    <lineage>
        <taxon>Bacteria</taxon>
        <taxon>Pseudomonadati</taxon>
        <taxon>Pseudomonadota</taxon>
        <taxon>Gammaproteobacteria</taxon>
        <taxon>Pseudomonadales</taxon>
        <taxon>Pseudomonadaceae</taxon>
        <taxon>Pseudomonas</taxon>
    </lineage>
</organism>
<dbReference type="GO" id="GO:0071973">
    <property type="term" value="P:bacterial-type flagellum-dependent cell motility"/>
    <property type="evidence" value="ECO:0007669"/>
    <property type="project" value="InterPro"/>
</dbReference>
<dbReference type="InterPro" id="IPR001492">
    <property type="entry name" value="Flagellin"/>
</dbReference>
<feature type="domain" description="Flagellin C-terminal" evidence="8">
    <location>
        <begin position="449"/>
        <end position="532"/>
    </location>
</feature>
<feature type="region of interest" description="Disordered" evidence="6">
    <location>
        <begin position="303"/>
        <end position="324"/>
    </location>
</feature>
<dbReference type="InterPro" id="IPR013384">
    <property type="entry name" value="Flagell_FlgL"/>
</dbReference>
<dbReference type="InterPro" id="IPR046358">
    <property type="entry name" value="Flagellin_C"/>
</dbReference>
<comment type="similarity">
    <text evidence="3">Belongs to the bacterial flagellin family.</text>
</comment>
<evidence type="ECO:0000259" key="7">
    <source>
        <dbReference type="Pfam" id="PF00669"/>
    </source>
</evidence>
<evidence type="ECO:0000313" key="9">
    <source>
        <dbReference type="EMBL" id="VVM63946.1"/>
    </source>
</evidence>
<gene>
    <name evidence="9" type="ORF">PS631_01437</name>
</gene>
<keyword evidence="4" id="KW-0964">Secreted</keyword>
<dbReference type="Proteomes" id="UP000399692">
    <property type="component" value="Unassembled WGS sequence"/>
</dbReference>
<name>A0A5E6R6T0_PSEFL</name>
<dbReference type="PANTHER" id="PTHR42792">
    <property type="entry name" value="FLAGELLIN"/>
    <property type="match status" value="1"/>
</dbReference>
<dbReference type="GO" id="GO:0005576">
    <property type="term" value="C:extracellular region"/>
    <property type="evidence" value="ECO:0007669"/>
    <property type="project" value="UniProtKB-SubCell"/>
</dbReference>
<dbReference type="Pfam" id="PF00669">
    <property type="entry name" value="Flagellin_N"/>
    <property type="match status" value="1"/>
</dbReference>
<dbReference type="Pfam" id="PF00700">
    <property type="entry name" value="Flagellin_C"/>
    <property type="match status" value="1"/>
</dbReference>
<dbReference type="PANTHER" id="PTHR42792:SF1">
    <property type="entry name" value="FLAGELLAR HOOK-ASSOCIATED PROTEIN 3"/>
    <property type="match status" value="1"/>
</dbReference>
<dbReference type="NCBIfam" id="NF009361">
    <property type="entry name" value="PRK12717.1"/>
    <property type="match status" value="1"/>
</dbReference>
<dbReference type="NCBIfam" id="TIGR02550">
    <property type="entry name" value="flagell_flgL"/>
    <property type="match status" value="1"/>
</dbReference>
<feature type="compositionally biased region" description="Polar residues" evidence="6">
    <location>
        <begin position="307"/>
        <end position="324"/>
    </location>
</feature>